<dbReference type="AlphaFoldDB" id="A0A7I0HUD1"/>
<evidence type="ECO:0000313" key="1">
    <source>
        <dbReference type="EMBL" id="TGL07503.1"/>
    </source>
</evidence>
<dbReference type="EMBL" id="RQFT01000005">
    <property type="protein sequence ID" value="TGL07503.1"/>
    <property type="molecule type" value="Genomic_DNA"/>
</dbReference>
<accession>A0A7I0HUD1</accession>
<organism evidence="1 2">
    <name type="scientific">Leptospira bouyouniensis</name>
    <dbReference type="NCBI Taxonomy" id="2484911"/>
    <lineage>
        <taxon>Bacteria</taxon>
        <taxon>Pseudomonadati</taxon>
        <taxon>Spirochaetota</taxon>
        <taxon>Spirochaetia</taxon>
        <taxon>Leptospirales</taxon>
        <taxon>Leptospiraceae</taxon>
        <taxon>Leptospira</taxon>
    </lineage>
</organism>
<proteinExistence type="predicted"/>
<gene>
    <name evidence="1" type="ORF">EHQ43_06115</name>
</gene>
<evidence type="ECO:0000313" key="2">
    <source>
        <dbReference type="Proteomes" id="UP000297641"/>
    </source>
</evidence>
<dbReference type="Proteomes" id="UP000297641">
    <property type="component" value="Unassembled WGS sequence"/>
</dbReference>
<sequence>MTINWENIISTIIGSGVTLGILKFFFKQYVGNLFNHSLEDHKHKLSATLEEIKHQFETDLVQKRIYIEKRNIVYSELYSHRLDSYSNIRGLFGLTRNLTFEEYSKKDIENFLQKRKVVEGKINEIIANFDENRENSINKMNKYLRMLDFHEARSTWNTFHSYYLKNELYLSLSINKSVLELKNQIHKLLLLYEQINNFPNSLSWTNDITPLENEIDSEIEIVLNNFKTELQTIN</sequence>
<reference evidence="1 2" key="1">
    <citation type="journal article" date="2019" name="PLoS Negl. Trop. Dis.">
        <title>Revisiting the worldwide diversity of Leptospira species in the environment.</title>
        <authorList>
            <person name="Vincent A.T."/>
            <person name="Schiettekatte O."/>
            <person name="Bourhy P."/>
            <person name="Veyrier F.J."/>
            <person name="Picardeau M."/>
        </authorList>
    </citation>
    <scope>NUCLEOTIDE SEQUENCE [LARGE SCALE GENOMIC DNA]</scope>
    <source>
        <strain evidence="1 2">201800273</strain>
    </source>
</reference>
<protein>
    <submittedName>
        <fullName evidence="1">Uncharacterized protein</fullName>
    </submittedName>
</protein>
<dbReference type="RefSeq" id="WP_135770408.1">
    <property type="nucleotide sequence ID" value="NZ_RQFT01000005.1"/>
</dbReference>
<name>A0A7I0HUD1_9LEPT</name>
<comment type="caution">
    <text evidence="1">The sequence shown here is derived from an EMBL/GenBank/DDBJ whole genome shotgun (WGS) entry which is preliminary data.</text>
</comment>